<feature type="transmembrane region" description="Helical" evidence="7">
    <location>
        <begin position="80"/>
        <end position="107"/>
    </location>
</feature>
<dbReference type="Gene3D" id="3.30.70.20">
    <property type="match status" value="1"/>
</dbReference>
<dbReference type="Proteomes" id="UP001549162">
    <property type="component" value="Unassembled WGS sequence"/>
</dbReference>
<evidence type="ECO:0000313" key="9">
    <source>
        <dbReference type="EMBL" id="MET3616709.1"/>
    </source>
</evidence>
<evidence type="ECO:0000256" key="5">
    <source>
        <dbReference type="ARBA" id="ARBA00023004"/>
    </source>
</evidence>
<gene>
    <name evidence="9" type="ORF">ABID14_000329</name>
</gene>
<reference evidence="9 10" key="1">
    <citation type="submission" date="2024-06" db="EMBL/GenBank/DDBJ databases">
        <title>Genomic Encyclopedia of Type Strains, Phase IV (KMG-IV): sequencing the most valuable type-strain genomes for metagenomic binning, comparative biology and taxonomic classification.</title>
        <authorList>
            <person name="Goeker M."/>
        </authorList>
    </citation>
    <scope>NUCLEOTIDE SEQUENCE [LARGE SCALE GENOMIC DNA]</scope>
    <source>
        <strain evidence="9 10">DSM 21460</strain>
    </source>
</reference>
<evidence type="ECO:0000256" key="6">
    <source>
        <dbReference type="ARBA" id="ARBA00023014"/>
    </source>
</evidence>
<proteinExistence type="predicted"/>
<dbReference type="InterPro" id="IPR017896">
    <property type="entry name" value="4Fe4S_Fe-S-bd"/>
</dbReference>
<dbReference type="SUPFAM" id="SSF54862">
    <property type="entry name" value="4Fe-4S ferredoxins"/>
    <property type="match status" value="1"/>
</dbReference>
<dbReference type="PANTHER" id="PTHR30176:SF3">
    <property type="entry name" value="FERREDOXIN-TYPE PROTEIN NAPH"/>
    <property type="match status" value="1"/>
</dbReference>
<comment type="caution">
    <text evidence="9">The sequence shown here is derived from an EMBL/GenBank/DDBJ whole genome shotgun (WGS) entry which is preliminary data.</text>
</comment>
<evidence type="ECO:0000256" key="7">
    <source>
        <dbReference type="SAM" id="Phobius"/>
    </source>
</evidence>
<dbReference type="PROSITE" id="PS51379">
    <property type="entry name" value="4FE4S_FER_2"/>
    <property type="match status" value="1"/>
</dbReference>
<dbReference type="InterPro" id="IPR051684">
    <property type="entry name" value="Electron_Trans/Redox"/>
</dbReference>
<dbReference type="InterPro" id="IPR017900">
    <property type="entry name" value="4Fe4S_Fe_S_CS"/>
</dbReference>
<evidence type="ECO:0000256" key="2">
    <source>
        <dbReference type="ARBA" id="ARBA00022485"/>
    </source>
</evidence>
<protein>
    <submittedName>
        <fullName evidence="9">Polyferredoxin</fullName>
    </submittedName>
</protein>
<dbReference type="EMBL" id="JBEPMA010000001">
    <property type="protein sequence ID" value="MET3616709.1"/>
    <property type="molecule type" value="Genomic_DNA"/>
</dbReference>
<keyword evidence="7" id="KW-0812">Transmembrane</keyword>
<evidence type="ECO:0000256" key="3">
    <source>
        <dbReference type="ARBA" id="ARBA00022723"/>
    </source>
</evidence>
<keyword evidence="10" id="KW-1185">Reference proteome</keyword>
<keyword evidence="7" id="KW-1133">Transmembrane helix</keyword>
<feature type="transmembrane region" description="Helical" evidence="7">
    <location>
        <begin position="187"/>
        <end position="206"/>
    </location>
</feature>
<evidence type="ECO:0000256" key="4">
    <source>
        <dbReference type="ARBA" id="ARBA00022982"/>
    </source>
</evidence>
<dbReference type="PANTHER" id="PTHR30176">
    <property type="entry name" value="FERREDOXIN-TYPE PROTEIN NAPH"/>
    <property type="match status" value="1"/>
</dbReference>
<keyword evidence="2" id="KW-0004">4Fe-4S</keyword>
<organism evidence="9 10">
    <name type="scientific">Peptoniphilus olsenii</name>
    <dbReference type="NCBI Taxonomy" id="411570"/>
    <lineage>
        <taxon>Bacteria</taxon>
        <taxon>Bacillati</taxon>
        <taxon>Bacillota</taxon>
        <taxon>Tissierellia</taxon>
        <taxon>Tissierellales</taxon>
        <taxon>Peptoniphilaceae</taxon>
        <taxon>Peptoniphilus</taxon>
    </lineage>
</organism>
<keyword evidence="4" id="KW-0249">Electron transport</keyword>
<dbReference type="PROSITE" id="PS00198">
    <property type="entry name" value="4FE4S_FER_1"/>
    <property type="match status" value="1"/>
</dbReference>
<evidence type="ECO:0000259" key="8">
    <source>
        <dbReference type="PROSITE" id="PS51379"/>
    </source>
</evidence>
<keyword evidence="5" id="KW-0408">Iron</keyword>
<evidence type="ECO:0000313" key="10">
    <source>
        <dbReference type="Proteomes" id="UP001549162"/>
    </source>
</evidence>
<keyword evidence="7" id="KW-0472">Membrane</keyword>
<keyword evidence="6" id="KW-0411">Iron-sulfur</keyword>
<sequence>MVEKIYKFFINSKRHFIQLMVTFFTNFKIQNFFRGNIYSGNFKKFCVPGLNCYSCPAAIGACPIGAFQAVVGGIKYNFSYYVAGMIMFFGTLIGRFVCGYLCPFGFFQDIIFKIKTRKYSTEKLQFLKSFKFIVLIFVVWIMPVFFANEFGATIPYFCKYICPQGILEGGIPLAISSKPIRASLGNLFIVKFLVLFSITALSVIIYRPFCKFICPLGAFYAPLNKVSFLKYSYLVEKCINCGKCKSICDMDVDMRLKQNSLECIRCDKCRKACPTNAINRNFK</sequence>
<accession>A0ABV2J7G8</accession>
<name>A0ABV2J7G8_9FIRM</name>
<dbReference type="Pfam" id="PF12801">
    <property type="entry name" value="Fer4_5"/>
    <property type="match status" value="4"/>
</dbReference>
<feature type="transmembrane region" description="Helical" evidence="7">
    <location>
        <begin position="128"/>
        <end position="147"/>
    </location>
</feature>
<evidence type="ECO:0000256" key="1">
    <source>
        <dbReference type="ARBA" id="ARBA00022448"/>
    </source>
</evidence>
<keyword evidence="1" id="KW-0813">Transport</keyword>
<keyword evidence="3" id="KW-0479">Metal-binding</keyword>
<dbReference type="Pfam" id="PF00037">
    <property type="entry name" value="Fer4"/>
    <property type="match status" value="1"/>
</dbReference>
<feature type="domain" description="4Fe-4S ferredoxin-type" evidence="8">
    <location>
        <begin position="254"/>
        <end position="283"/>
    </location>
</feature>